<protein>
    <submittedName>
        <fullName evidence="2">Uncharacterized protein</fullName>
    </submittedName>
</protein>
<evidence type="ECO:0000256" key="1">
    <source>
        <dbReference type="SAM" id="MobiDB-lite"/>
    </source>
</evidence>
<name>Q5ZAT5_ORYSJ</name>
<feature type="region of interest" description="Disordered" evidence="1">
    <location>
        <begin position="138"/>
        <end position="178"/>
    </location>
</feature>
<dbReference type="AlphaFoldDB" id="Q5ZAT5"/>
<reference evidence="2" key="1">
    <citation type="journal article" date="2002" name="Nature">
        <title>The genome sequence and structure of rice chromosome 1.</title>
        <authorList>
            <person name="Sasaki T."/>
            <person name="Matsumoto T."/>
            <person name="Yamamoto K."/>
            <person name="Sakata K."/>
            <person name="Baba T."/>
            <person name="Katayose Y."/>
            <person name="Wu J."/>
            <person name="Niimura Y."/>
            <person name="Cheng Z."/>
            <person name="Nagamura Y."/>
            <person name="Antonio B.A."/>
            <person name="Kanamori H."/>
            <person name="Hosokawa S."/>
            <person name="Masukawa M."/>
            <person name="Arikawa K."/>
            <person name="Chiden Y."/>
            <person name="Hayashi M."/>
            <person name="Okamoto M."/>
            <person name="Ando T."/>
            <person name="Aoki H."/>
            <person name="Arita K."/>
            <person name="Hamada M."/>
            <person name="Harada C."/>
            <person name="Hijishita S."/>
            <person name="Honda M."/>
            <person name="Ichikawa Y."/>
            <person name="Idonuma A."/>
            <person name="Iijima M."/>
            <person name="Ikeda M."/>
            <person name="Ikeno M."/>
            <person name="Itoh S."/>
            <person name="Itoh T."/>
            <person name="Itoh Y."/>
            <person name="Itoh Y."/>
            <person name="Iwabuchi A."/>
            <person name="Kamiya K."/>
            <person name="Karasawa W."/>
            <person name="Katagiri S."/>
            <person name="Kikuta A."/>
            <person name="Kobayashi N."/>
            <person name="Kono I."/>
            <person name="Machita K."/>
            <person name="Maehara T."/>
            <person name="Mizuno H."/>
            <person name="Mizubayashi T."/>
            <person name="Mukai Y."/>
            <person name="Nagasaki H."/>
            <person name="Nakashima M."/>
            <person name="Nakama Y."/>
            <person name="Nakamichi Y."/>
            <person name="Nakamura M."/>
            <person name="Namiki N."/>
            <person name="Negishi M."/>
            <person name="Ohta I."/>
            <person name="Ono N."/>
            <person name="Saji S."/>
            <person name="Sakai K."/>
            <person name="Shibata M."/>
            <person name="Shimokawa T."/>
            <person name="Shomura A."/>
            <person name="Song J."/>
            <person name="Takazaki Y."/>
            <person name="Terasawa K."/>
            <person name="Tsuji K."/>
            <person name="Waki K."/>
            <person name="Yamagata H."/>
            <person name="Yamane H."/>
            <person name="Yoshiki S."/>
            <person name="Yoshihara R."/>
            <person name="Yukawa K."/>
            <person name="Zhong H."/>
            <person name="Iwama H."/>
            <person name="Endo T."/>
            <person name="Ito H."/>
            <person name="Hahn J.H."/>
            <person name="Kim H.I."/>
            <person name="Eun M.Y."/>
            <person name="Yano M."/>
            <person name="Jiang J."/>
            <person name="Gojobori T."/>
        </authorList>
    </citation>
    <scope>NUCLEOTIDE SEQUENCE [LARGE SCALE GENOMIC DNA]</scope>
</reference>
<dbReference type="EMBL" id="AP003369">
    <property type="protein sequence ID" value="BAD53298.1"/>
    <property type="molecule type" value="Genomic_DNA"/>
</dbReference>
<evidence type="ECO:0000313" key="2">
    <source>
        <dbReference type="EMBL" id="BAD53298.1"/>
    </source>
</evidence>
<sequence>MFLFAGFKISTYVAYNEKKKGASVSSPTSLEIHIQDIDQEAMEENNKIKNIHYISWKNKSRTSSHMRPYINNNKLATLHTRPSLHSQPHASYDDSHARIAATTRGRWRGHSVAHPRRRWFIRGCGGQGGCTVIGGKARRTGGDGSDVLARQSSPQRPSQVPVMTKQPGLNTEEYPPQENNLGLYTRAEEYPY</sequence>
<proteinExistence type="predicted"/>
<gene>
    <name evidence="2" type="primary">B1102E12.8</name>
</gene>
<dbReference type="Proteomes" id="UP000817658">
    <property type="component" value="Chromosome 1"/>
</dbReference>
<accession>Q5ZAT5</accession>
<organism evidence="2">
    <name type="scientific">Oryza sativa subsp. japonica</name>
    <name type="common">Rice</name>
    <dbReference type="NCBI Taxonomy" id="39947"/>
    <lineage>
        <taxon>Eukaryota</taxon>
        <taxon>Viridiplantae</taxon>
        <taxon>Streptophyta</taxon>
        <taxon>Embryophyta</taxon>
        <taxon>Tracheophyta</taxon>
        <taxon>Spermatophyta</taxon>
        <taxon>Magnoliopsida</taxon>
        <taxon>Liliopsida</taxon>
        <taxon>Poales</taxon>
        <taxon>Poaceae</taxon>
        <taxon>BOP clade</taxon>
        <taxon>Oryzoideae</taxon>
        <taxon>Oryzeae</taxon>
        <taxon>Oryzinae</taxon>
        <taxon>Oryza</taxon>
        <taxon>Oryza sativa</taxon>
    </lineage>
</organism>